<evidence type="ECO:0000259" key="1">
    <source>
        <dbReference type="Pfam" id="PF07238"/>
    </source>
</evidence>
<dbReference type="Proteomes" id="UP001519887">
    <property type="component" value="Unassembled WGS sequence"/>
</dbReference>
<feature type="domain" description="PilZ" evidence="1">
    <location>
        <begin position="11"/>
        <end position="117"/>
    </location>
</feature>
<name>A0ABS7BV48_9BACL</name>
<protein>
    <submittedName>
        <fullName evidence="2">PilZ domain-containing protein</fullName>
    </submittedName>
</protein>
<keyword evidence="3" id="KW-1185">Reference proteome</keyword>
<dbReference type="RefSeq" id="WP_210038281.1">
    <property type="nucleotide sequence ID" value="NZ_JBHLVU010000022.1"/>
</dbReference>
<organism evidence="2 3">
    <name type="scientific">Paenibacillus sepulcri</name>
    <dbReference type="NCBI Taxonomy" id="359917"/>
    <lineage>
        <taxon>Bacteria</taxon>
        <taxon>Bacillati</taxon>
        <taxon>Bacillota</taxon>
        <taxon>Bacilli</taxon>
        <taxon>Bacillales</taxon>
        <taxon>Paenibacillaceae</taxon>
        <taxon>Paenibacillus</taxon>
    </lineage>
</organism>
<dbReference type="EMBL" id="JAHZIK010000004">
    <property type="protein sequence ID" value="MBW7452517.1"/>
    <property type="molecule type" value="Genomic_DNA"/>
</dbReference>
<evidence type="ECO:0000313" key="3">
    <source>
        <dbReference type="Proteomes" id="UP001519887"/>
    </source>
</evidence>
<dbReference type="SUPFAM" id="SSF141371">
    <property type="entry name" value="PilZ domain-like"/>
    <property type="match status" value="1"/>
</dbReference>
<dbReference type="Pfam" id="PF07238">
    <property type="entry name" value="PilZ"/>
    <property type="match status" value="1"/>
</dbReference>
<proteinExistence type="predicted"/>
<dbReference type="Gene3D" id="2.40.10.220">
    <property type="entry name" value="predicted glycosyltransferase like domains"/>
    <property type="match status" value="1"/>
</dbReference>
<gene>
    <name evidence="2" type="ORF">K0U00_00490</name>
</gene>
<dbReference type="InterPro" id="IPR009875">
    <property type="entry name" value="PilZ_domain"/>
</dbReference>
<evidence type="ECO:0000313" key="2">
    <source>
        <dbReference type="EMBL" id="MBW7452517.1"/>
    </source>
</evidence>
<sequence length="153" mass="18046">MITVNKPAARNRQHMRMRIREGIQVSVFIAGVQGNKLESRGIPVMLKDISPTGLRFQTHLRFPVSGDYTIRFNIKLNEWEFNIYGNVVWRGREENQYMYGSFFQPDPKMRRALIRAISWKLNDHNPHGSRIYEMYTRLSEDKEQLGLMVDLKS</sequence>
<comment type="caution">
    <text evidence="2">The sequence shown here is derived from an EMBL/GenBank/DDBJ whole genome shotgun (WGS) entry which is preliminary data.</text>
</comment>
<accession>A0ABS7BV48</accession>
<reference evidence="2 3" key="1">
    <citation type="submission" date="2021-07" db="EMBL/GenBank/DDBJ databases">
        <title>Paenibacillus radiodurans sp. nov., isolated from the southeastern edge of Tengger Desert.</title>
        <authorList>
            <person name="Zhang G."/>
        </authorList>
    </citation>
    <scope>NUCLEOTIDE SEQUENCE [LARGE SCALE GENOMIC DNA]</scope>
    <source>
        <strain evidence="2 3">CCM 7311</strain>
    </source>
</reference>